<evidence type="ECO:0000313" key="4">
    <source>
        <dbReference type="Proteomes" id="UP001595904"/>
    </source>
</evidence>
<gene>
    <name evidence="3" type="ORF">ACFPN2_20840</name>
</gene>
<feature type="signal peptide" evidence="1">
    <location>
        <begin position="1"/>
        <end position="22"/>
    </location>
</feature>
<sequence length="222" mass="24338">MMRKASLWAACVGLMWSATSSAVPVYYTYGYFGDGRSYENGDDPTFRFTMEYDVDQQATYLNGSGVLVTQQDQGLHTNPSDPWFGHYQLDYFHARLAGTSEELASDLSLPNESTSFRQFLGPDPTQPFYEDVVRWESGDYFIQLVRTSIIDAPIGHAFSFIADIGLGQNMICLGTCGENLRLVGVSSTNNIPEPGTVGLLVVGAAVAFGAKRRRSATKSARA</sequence>
<organism evidence="3 4">
    <name type="scientific">Steroidobacter flavus</name>
    <dbReference type="NCBI Taxonomy" id="1842136"/>
    <lineage>
        <taxon>Bacteria</taxon>
        <taxon>Pseudomonadati</taxon>
        <taxon>Pseudomonadota</taxon>
        <taxon>Gammaproteobacteria</taxon>
        <taxon>Steroidobacterales</taxon>
        <taxon>Steroidobacteraceae</taxon>
        <taxon>Steroidobacter</taxon>
    </lineage>
</organism>
<feature type="domain" description="Ice-binding protein C-terminal" evidence="2">
    <location>
        <begin position="191"/>
        <end position="213"/>
    </location>
</feature>
<reference evidence="4" key="1">
    <citation type="journal article" date="2019" name="Int. J. Syst. Evol. Microbiol.">
        <title>The Global Catalogue of Microorganisms (GCM) 10K type strain sequencing project: providing services to taxonomists for standard genome sequencing and annotation.</title>
        <authorList>
            <consortium name="The Broad Institute Genomics Platform"/>
            <consortium name="The Broad Institute Genome Sequencing Center for Infectious Disease"/>
            <person name="Wu L."/>
            <person name="Ma J."/>
        </authorList>
    </citation>
    <scope>NUCLEOTIDE SEQUENCE [LARGE SCALE GENOMIC DNA]</scope>
    <source>
        <strain evidence="4">CGMCC 1.10759</strain>
    </source>
</reference>
<evidence type="ECO:0000313" key="3">
    <source>
        <dbReference type="EMBL" id="MFC4311561.1"/>
    </source>
</evidence>
<dbReference type="InterPro" id="IPR013424">
    <property type="entry name" value="Ice-binding_C"/>
</dbReference>
<comment type="caution">
    <text evidence="3">The sequence shown here is derived from an EMBL/GenBank/DDBJ whole genome shotgun (WGS) entry which is preliminary data.</text>
</comment>
<accession>A0ABV8SVI0</accession>
<dbReference type="Pfam" id="PF07589">
    <property type="entry name" value="PEP-CTERM"/>
    <property type="match status" value="1"/>
</dbReference>
<evidence type="ECO:0000256" key="1">
    <source>
        <dbReference type="SAM" id="SignalP"/>
    </source>
</evidence>
<dbReference type="RefSeq" id="WP_380600005.1">
    <property type="nucleotide sequence ID" value="NZ_JBHSDU010000003.1"/>
</dbReference>
<keyword evidence="4" id="KW-1185">Reference proteome</keyword>
<proteinExistence type="predicted"/>
<dbReference type="EMBL" id="JBHSDU010000003">
    <property type="protein sequence ID" value="MFC4311561.1"/>
    <property type="molecule type" value="Genomic_DNA"/>
</dbReference>
<feature type="chain" id="PRO_5045377348" evidence="1">
    <location>
        <begin position="23"/>
        <end position="222"/>
    </location>
</feature>
<dbReference type="NCBIfam" id="TIGR02595">
    <property type="entry name" value="PEP_CTERM"/>
    <property type="match status" value="1"/>
</dbReference>
<dbReference type="Proteomes" id="UP001595904">
    <property type="component" value="Unassembled WGS sequence"/>
</dbReference>
<name>A0ABV8SVI0_9GAMM</name>
<protein>
    <submittedName>
        <fullName evidence="3">PEP-CTERM sorting domain-containing protein</fullName>
    </submittedName>
</protein>
<evidence type="ECO:0000259" key="2">
    <source>
        <dbReference type="Pfam" id="PF07589"/>
    </source>
</evidence>
<keyword evidence="1" id="KW-0732">Signal</keyword>